<dbReference type="Proteomes" id="UP000215914">
    <property type="component" value="Chromosome 3"/>
</dbReference>
<gene>
    <name evidence="2" type="ORF">HannXRQ_Chr03g0076621</name>
    <name evidence="1" type="ORF">HanXRQr2_Chr03g0119701</name>
</gene>
<evidence type="ECO:0000313" key="3">
    <source>
        <dbReference type="Proteomes" id="UP000215914"/>
    </source>
</evidence>
<dbReference type="Gramene" id="mRNA:HanXRQr2_Chr03g0119701">
    <property type="protein sequence ID" value="mRNA:HanXRQr2_Chr03g0119701"/>
    <property type="gene ID" value="HanXRQr2_Chr03g0119701"/>
</dbReference>
<dbReference type="EMBL" id="MNCJ02000318">
    <property type="protein sequence ID" value="KAF5815136.1"/>
    <property type="molecule type" value="Genomic_DNA"/>
</dbReference>
<reference evidence="1 3" key="1">
    <citation type="journal article" date="2017" name="Nature">
        <title>The sunflower genome provides insights into oil metabolism, flowering and Asterid evolution.</title>
        <authorList>
            <person name="Badouin H."/>
            <person name="Gouzy J."/>
            <person name="Grassa C.J."/>
            <person name="Murat F."/>
            <person name="Staton S.E."/>
            <person name="Cottret L."/>
            <person name="Lelandais-Briere C."/>
            <person name="Owens G.L."/>
            <person name="Carrere S."/>
            <person name="Mayjonade B."/>
            <person name="Legrand L."/>
            <person name="Gill N."/>
            <person name="Kane N.C."/>
            <person name="Bowers J.E."/>
            <person name="Hubner S."/>
            <person name="Bellec A."/>
            <person name="Berard A."/>
            <person name="Berges H."/>
            <person name="Blanchet N."/>
            <person name="Boniface M.C."/>
            <person name="Brunel D."/>
            <person name="Catrice O."/>
            <person name="Chaidir N."/>
            <person name="Claudel C."/>
            <person name="Donnadieu C."/>
            <person name="Faraut T."/>
            <person name="Fievet G."/>
            <person name="Helmstetter N."/>
            <person name="King M."/>
            <person name="Knapp S.J."/>
            <person name="Lai Z."/>
            <person name="Le Paslier M.C."/>
            <person name="Lippi Y."/>
            <person name="Lorenzon L."/>
            <person name="Mandel J.R."/>
            <person name="Marage G."/>
            <person name="Marchand G."/>
            <person name="Marquand E."/>
            <person name="Bret-Mestries E."/>
            <person name="Morien E."/>
            <person name="Nambeesan S."/>
            <person name="Nguyen T."/>
            <person name="Pegot-Espagnet P."/>
            <person name="Pouilly N."/>
            <person name="Raftis F."/>
            <person name="Sallet E."/>
            <person name="Schiex T."/>
            <person name="Thomas J."/>
            <person name="Vandecasteele C."/>
            <person name="Vares D."/>
            <person name="Vear F."/>
            <person name="Vautrin S."/>
            <person name="Crespi M."/>
            <person name="Mangin B."/>
            <person name="Burke J.M."/>
            <person name="Salse J."/>
            <person name="Munos S."/>
            <person name="Vincourt P."/>
            <person name="Rieseberg L.H."/>
            <person name="Langlade N.B."/>
        </authorList>
    </citation>
    <scope>NUCLEOTIDE SEQUENCE [LARGE SCALE GENOMIC DNA]</scope>
    <source>
        <strain evidence="3">cv. SF193</strain>
        <tissue evidence="1">Leaves</tissue>
    </source>
</reference>
<evidence type="ECO:0000313" key="2">
    <source>
        <dbReference type="EMBL" id="OTG31526.1"/>
    </source>
</evidence>
<accession>A0A251V8P3</accession>
<reference evidence="2" key="2">
    <citation type="submission" date="2017-02" db="EMBL/GenBank/DDBJ databases">
        <title>Sunflower complete genome.</title>
        <authorList>
            <person name="Langlade N."/>
            <person name="Munos S."/>
        </authorList>
    </citation>
    <scope>NUCLEOTIDE SEQUENCE [LARGE SCALE GENOMIC DNA]</scope>
    <source>
        <tissue evidence="2">Leaves</tissue>
    </source>
</reference>
<evidence type="ECO:0000313" key="1">
    <source>
        <dbReference type="EMBL" id="KAF5815136.1"/>
    </source>
</evidence>
<name>A0A251V8P3_HELAN</name>
<dbReference type="AlphaFoldDB" id="A0A251V8P3"/>
<keyword evidence="3" id="KW-1185">Reference proteome</keyword>
<dbReference type="EMBL" id="CM007892">
    <property type="protein sequence ID" value="OTG31526.1"/>
    <property type="molecule type" value="Genomic_DNA"/>
</dbReference>
<sequence length="53" mass="5720">MTHLRLRSPTTVLLLHPEPQSPYKDVFPVVVSGGGTDASITGFEEGLSHTWSA</sequence>
<organism evidence="2 3">
    <name type="scientific">Helianthus annuus</name>
    <name type="common">Common sunflower</name>
    <dbReference type="NCBI Taxonomy" id="4232"/>
    <lineage>
        <taxon>Eukaryota</taxon>
        <taxon>Viridiplantae</taxon>
        <taxon>Streptophyta</taxon>
        <taxon>Embryophyta</taxon>
        <taxon>Tracheophyta</taxon>
        <taxon>Spermatophyta</taxon>
        <taxon>Magnoliopsida</taxon>
        <taxon>eudicotyledons</taxon>
        <taxon>Gunneridae</taxon>
        <taxon>Pentapetalae</taxon>
        <taxon>asterids</taxon>
        <taxon>campanulids</taxon>
        <taxon>Asterales</taxon>
        <taxon>Asteraceae</taxon>
        <taxon>Asteroideae</taxon>
        <taxon>Heliantheae alliance</taxon>
        <taxon>Heliantheae</taxon>
        <taxon>Helianthus</taxon>
    </lineage>
</organism>
<proteinExistence type="predicted"/>
<reference evidence="1" key="3">
    <citation type="submission" date="2020-06" db="EMBL/GenBank/DDBJ databases">
        <title>Helianthus annuus Genome sequencing and assembly Release 2.</title>
        <authorList>
            <person name="Gouzy J."/>
            <person name="Langlade N."/>
            <person name="Munos S."/>
        </authorList>
    </citation>
    <scope>NUCLEOTIDE SEQUENCE</scope>
    <source>
        <tissue evidence="1">Leaves</tissue>
    </source>
</reference>
<protein>
    <submittedName>
        <fullName evidence="2">Uncharacterized protein</fullName>
    </submittedName>
</protein>
<dbReference type="InParanoid" id="A0A251V8P3"/>